<sequence>MVTVEVDLVRVESRLAAGELSCPSCPDGVLARWGFGRSRRVVGLEGPVRPRRSRCRGCAVTHVLLPVSLLLRRAYAAELVWAVLQARAAGVGHRRIAAAAGIPACTVRRWLRVIGRRVEAVRQWFIGVAVTAGVEVSIPPATGTAVGDVLAAVGAARAAMVSRFGPGRLVGAVTAVSVAVACSGARLLAPEWPPVSGWVGATPVAL</sequence>
<reference evidence="1 4" key="1">
    <citation type="journal article" date="2019" name="Emerg. Microbes Infect.">
        <title>Comprehensive subspecies identification of 175 nontuberculous mycobacteria species based on 7547 genomic profiles.</title>
        <authorList>
            <person name="Matsumoto Y."/>
            <person name="Kinjo T."/>
            <person name="Motooka D."/>
            <person name="Nabeya D."/>
            <person name="Jung N."/>
            <person name="Uechi K."/>
            <person name="Horii T."/>
            <person name="Iida T."/>
            <person name="Fujita J."/>
            <person name="Nakamura S."/>
        </authorList>
    </citation>
    <scope>NUCLEOTIDE SEQUENCE [LARGE SCALE GENOMIC DNA]</scope>
    <source>
        <strain evidence="1 4">JCM 30395</strain>
    </source>
</reference>
<dbReference type="KEGG" id="msar:MSAR_03100"/>
<dbReference type="EMBL" id="AP022595">
    <property type="protein sequence ID" value="BBY60674.1"/>
    <property type="molecule type" value="Genomic_DNA"/>
</dbReference>
<evidence type="ECO:0000313" key="4">
    <source>
        <dbReference type="Proteomes" id="UP000466445"/>
    </source>
</evidence>
<evidence type="ECO:0000313" key="2">
    <source>
        <dbReference type="EMBL" id="BBY59476.1"/>
    </source>
</evidence>
<dbReference type="EMBL" id="AP022595">
    <property type="protein sequence ID" value="BBY57174.1"/>
    <property type="molecule type" value="Genomic_DNA"/>
</dbReference>
<keyword evidence="4" id="KW-1185">Reference proteome</keyword>
<dbReference type="AlphaFoldDB" id="A0A7I7SJN9"/>
<dbReference type="Proteomes" id="UP000466445">
    <property type="component" value="Chromosome"/>
</dbReference>
<dbReference type="EMBL" id="AP022595">
    <property type="protein sequence ID" value="BBY59476.1"/>
    <property type="molecule type" value="Genomic_DNA"/>
</dbReference>
<dbReference type="RefSeq" id="WP_163694516.1">
    <property type="nucleotide sequence ID" value="NZ_AP022595.1"/>
</dbReference>
<accession>A0A7I7SJN9</accession>
<dbReference type="KEGG" id="msar:MSAR_26120"/>
<protein>
    <submittedName>
        <fullName evidence="1">Uncharacterized protein</fullName>
    </submittedName>
</protein>
<organism evidence="1 4">
    <name type="scientific">Mycolicibacterium sarraceniae</name>
    <dbReference type="NCBI Taxonomy" id="1534348"/>
    <lineage>
        <taxon>Bacteria</taxon>
        <taxon>Bacillati</taxon>
        <taxon>Actinomycetota</taxon>
        <taxon>Actinomycetes</taxon>
        <taxon>Mycobacteriales</taxon>
        <taxon>Mycobacteriaceae</taxon>
        <taxon>Mycolicibacterium</taxon>
    </lineage>
</organism>
<reference evidence="1" key="2">
    <citation type="submission" date="2020-02" db="EMBL/GenBank/DDBJ databases">
        <authorList>
            <person name="Matsumoto Y."/>
            <person name="Motooka D."/>
            <person name="Nakamura S."/>
        </authorList>
    </citation>
    <scope>NUCLEOTIDE SEQUENCE</scope>
    <source>
        <strain evidence="1">JCM 30395</strain>
    </source>
</reference>
<evidence type="ECO:0000313" key="1">
    <source>
        <dbReference type="EMBL" id="BBY57174.1"/>
    </source>
</evidence>
<proteinExistence type="predicted"/>
<gene>
    <name evidence="1" type="ORF">MSAR_03100</name>
    <name evidence="2" type="ORF">MSAR_26120</name>
    <name evidence="3" type="ORF">MSAR_38100</name>
</gene>
<name>A0A7I7SJN9_9MYCO</name>
<dbReference type="KEGG" id="msar:MSAR_38100"/>
<evidence type="ECO:0000313" key="3">
    <source>
        <dbReference type="EMBL" id="BBY60674.1"/>
    </source>
</evidence>